<protein>
    <submittedName>
        <fullName evidence="1">Uncharacterized protein</fullName>
    </submittedName>
</protein>
<name>A0A6J7X9L2_9CAUD</name>
<gene>
    <name evidence="1" type="ORF">UFOVP760_203</name>
</gene>
<proteinExistence type="predicted"/>
<sequence length="248" mass="26048">MATNPTNSTTVNIRNLPTSQLAVDSDYFILQTNNGTQIISFKDLNVVKTDINGNATVTGTLTGTDAIFTRSIITPSISASQITTTGGRTGFTPPFPSHDYYDSFTIVNGLVVSATRAISDFTGNPIYTSLYTQLTAASASLTTKSTFKNVFDYTAQVTIPQGAAASSTINWTGLPGFTNEVNTRLNASSFSIMPGNGSTLAFALSTVPFITNINGTPGTSTGSISFILNAGMIVPASSNFGVRVLITY</sequence>
<accession>A0A6J7X9L2</accession>
<organism evidence="1">
    <name type="scientific">uncultured Caudovirales phage</name>
    <dbReference type="NCBI Taxonomy" id="2100421"/>
    <lineage>
        <taxon>Viruses</taxon>
        <taxon>Duplodnaviria</taxon>
        <taxon>Heunggongvirae</taxon>
        <taxon>Uroviricota</taxon>
        <taxon>Caudoviricetes</taxon>
        <taxon>Peduoviridae</taxon>
        <taxon>Maltschvirus</taxon>
        <taxon>Maltschvirus maltsch</taxon>
    </lineage>
</organism>
<evidence type="ECO:0000313" key="1">
    <source>
        <dbReference type="EMBL" id="CAB5226427.1"/>
    </source>
</evidence>
<dbReference type="EMBL" id="LR798360">
    <property type="protein sequence ID" value="CAB5226427.1"/>
    <property type="molecule type" value="Genomic_DNA"/>
</dbReference>
<reference evidence="1" key="1">
    <citation type="submission" date="2020-05" db="EMBL/GenBank/DDBJ databases">
        <authorList>
            <person name="Chiriac C."/>
            <person name="Salcher M."/>
            <person name="Ghai R."/>
            <person name="Kavagutti S V."/>
        </authorList>
    </citation>
    <scope>NUCLEOTIDE SEQUENCE</scope>
</reference>